<reference evidence="1 2" key="1">
    <citation type="submission" date="2016-10" db="EMBL/GenBank/DDBJ databases">
        <authorList>
            <person name="de Groot N.N."/>
        </authorList>
    </citation>
    <scope>NUCLEOTIDE SEQUENCE [LARGE SCALE GENOMIC DNA]</scope>
    <source>
        <strain evidence="1 2">CGMCC 1.10959</strain>
    </source>
</reference>
<dbReference type="Proteomes" id="UP000182466">
    <property type="component" value="Unassembled WGS sequence"/>
</dbReference>
<sequence>MLRKIPTQTLSADPQLATVRAHFDEHGTALCNAAALIGGGAGIARALRLMSALREASRLDRTTRHRLVDLHRLLSLDPVMDGFEPDLTSWVLLDPASAEVEQICLLTDQLHALLVEIGERDEQQDALALEPWSQTAA</sequence>
<dbReference type="OrthoDB" id="7744623at2"/>
<accession>A0A1I7CRD9</accession>
<name>A0A1I7CRD9_9RHOB</name>
<dbReference type="RefSeq" id="WP_027262876.1">
    <property type="nucleotide sequence ID" value="NZ_FPAW01000019.1"/>
</dbReference>
<keyword evidence="2" id="KW-1185">Reference proteome</keyword>
<evidence type="ECO:0000313" key="2">
    <source>
        <dbReference type="Proteomes" id="UP000182466"/>
    </source>
</evidence>
<evidence type="ECO:0000313" key="1">
    <source>
        <dbReference type="EMBL" id="SFU01978.1"/>
    </source>
</evidence>
<dbReference type="AlphaFoldDB" id="A0A1I7CRD9"/>
<gene>
    <name evidence="1" type="ORF">SAMN05216236_11912</name>
</gene>
<organism evidence="1 2">
    <name type="scientific">Sedimentitalea nanhaiensis</name>
    <dbReference type="NCBI Taxonomy" id="999627"/>
    <lineage>
        <taxon>Bacteria</taxon>
        <taxon>Pseudomonadati</taxon>
        <taxon>Pseudomonadota</taxon>
        <taxon>Alphaproteobacteria</taxon>
        <taxon>Rhodobacterales</taxon>
        <taxon>Paracoccaceae</taxon>
        <taxon>Sedimentitalea</taxon>
    </lineage>
</organism>
<dbReference type="EMBL" id="FPAW01000019">
    <property type="protein sequence ID" value="SFU01978.1"/>
    <property type="molecule type" value="Genomic_DNA"/>
</dbReference>
<proteinExistence type="predicted"/>
<protein>
    <submittedName>
        <fullName evidence="1">Uncharacterized protein</fullName>
    </submittedName>
</protein>
<dbReference type="eggNOG" id="ENOG502ZVHK">
    <property type="taxonomic scope" value="Bacteria"/>
</dbReference>